<dbReference type="PANTHER" id="PTHR33746">
    <property type="entry name" value="RUBRERYTHRIN"/>
    <property type="match status" value="1"/>
</dbReference>
<dbReference type="CDD" id="cd00729">
    <property type="entry name" value="rubredoxin_SM"/>
    <property type="match status" value="1"/>
</dbReference>
<gene>
    <name evidence="3" type="ORF">NEF87_000310</name>
</gene>
<dbReference type="InterPro" id="IPR048574">
    <property type="entry name" value="RUBY_RBDX"/>
</dbReference>
<dbReference type="Gene3D" id="1.20.1260.10">
    <property type="match status" value="1"/>
</dbReference>
<evidence type="ECO:0000313" key="4">
    <source>
        <dbReference type="Proteomes" id="UP001208689"/>
    </source>
</evidence>
<name>A0ABY6HKI0_9ARCH</name>
<dbReference type="InterPro" id="IPR012347">
    <property type="entry name" value="Ferritin-like"/>
</dbReference>
<evidence type="ECO:0000259" key="1">
    <source>
        <dbReference type="Pfam" id="PF02915"/>
    </source>
</evidence>
<dbReference type="Proteomes" id="UP001208689">
    <property type="component" value="Chromosome"/>
</dbReference>
<protein>
    <recommendedName>
        <fullName evidence="5">Rubrerythrin</fullName>
    </recommendedName>
</protein>
<dbReference type="InterPro" id="IPR052753">
    <property type="entry name" value="Rbr2/Nigerythrin"/>
</dbReference>
<dbReference type="PANTHER" id="PTHR33746:SF4">
    <property type="entry name" value="RUBRERYTHRIN"/>
    <property type="match status" value="1"/>
</dbReference>
<dbReference type="CDD" id="cd01041">
    <property type="entry name" value="Rubrerythrin"/>
    <property type="match status" value="1"/>
</dbReference>
<accession>A0ABY6HKI0</accession>
<keyword evidence="4" id="KW-1185">Reference proteome</keyword>
<dbReference type="InterPro" id="IPR003251">
    <property type="entry name" value="Rr_diiron-bd_dom"/>
</dbReference>
<dbReference type="EMBL" id="CP104013">
    <property type="protein sequence ID" value="UYP44025.1"/>
    <property type="molecule type" value="Genomic_DNA"/>
</dbReference>
<dbReference type="SUPFAM" id="SSF47240">
    <property type="entry name" value="Ferritin-like"/>
    <property type="match status" value="1"/>
</dbReference>
<evidence type="ECO:0008006" key="5">
    <source>
        <dbReference type="Google" id="ProtNLM"/>
    </source>
</evidence>
<dbReference type="Pfam" id="PF02915">
    <property type="entry name" value="Rubrerythrin"/>
    <property type="match status" value="1"/>
</dbReference>
<dbReference type="Pfam" id="PF21349">
    <property type="entry name" value="RUBY_RBDX"/>
    <property type="match status" value="1"/>
</dbReference>
<dbReference type="Gene3D" id="2.20.28.10">
    <property type="match status" value="1"/>
</dbReference>
<organism evidence="3 4">
    <name type="scientific">Candidatus Lokiarchaeum ossiferum</name>
    <dbReference type="NCBI Taxonomy" id="2951803"/>
    <lineage>
        <taxon>Archaea</taxon>
        <taxon>Promethearchaeati</taxon>
        <taxon>Promethearchaeota</taxon>
        <taxon>Promethearchaeia</taxon>
        <taxon>Promethearchaeales</taxon>
        <taxon>Promethearchaeaceae</taxon>
        <taxon>Candidatus Lokiarchaeum</taxon>
    </lineage>
</organism>
<evidence type="ECO:0000259" key="2">
    <source>
        <dbReference type="Pfam" id="PF21349"/>
    </source>
</evidence>
<reference evidence="3" key="1">
    <citation type="submission" date="2022-09" db="EMBL/GenBank/DDBJ databases">
        <title>Actin cytoskeleton and complex cell architecture in an #Asgard archaeon.</title>
        <authorList>
            <person name="Ponce Toledo R.I."/>
            <person name="Schleper C."/>
            <person name="Rodrigues Oliveira T."/>
            <person name="Wollweber F."/>
            <person name="Xu J."/>
            <person name="Rittmann S."/>
            <person name="Klingl A."/>
            <person name="Pilhofer M."/>
        </authorList>
    </citation>
    <scope>NUCLEOTIDE SEQUENCE</scope>
    <source>
        <strain evidence="3">B-35</strain>
    </source>
</reference>
<proteinExistence type="predicted"/>
<dbReference type="InterPro" id="IPR009078">
    <property type="entry name" value="Ferritin-like_SF"/>
</dbReference>
<dbReference type="SUPFAM" id="SSF57802">
    <property type="entry name" value="Rubredoxin-like"/>
    <property type="match status" value="1"/>
</dbReference>
<feature type="domain" description="Rubrerythrin rubredoxin-like" evidence="2">
    <location>
        <begin position="136"/>
        <end position="163"/>
    </location>
</feature>
<sequence>MTKSEEDLMAAFAGESQANRKYLAFAKKADKEGFKQVAKVFRAAAAAETVHAHNHLRAAGGIKDTVSNVKAAIEGEHYEFSNMYPEMLEHAKQDGNKKAEQSFHWANEVEKIHHKLYSGALEAIEKKEDLPEQEMYICPVCGFTVEGEVPDLCPVCGAKGSTFQLIE</sequence>
<feature type="domain" description="Rubrerythrin diiron-binding" evidence="1">
    <location>
        <begin position="8"/>
        <end position="118"/>
    </location>
</feature>
<evidence type="ECO:0000313" key="3">
    <source>
        <dbReference type="EMBL" id="UYP44025.1"/>
    </source>
</evidence>